<dbReference type="GO" id="GO:0030681">
    <property type="term" value="C:multimeric ribonuclease P complex"/>
    <property type="evidence" value="ECO:0007669"/>
    <property type="project" value="TreeGrafter"/>
</dbReference>
<dbReference type="InterPro" id="IPR013893">
    <property type="entry name" value="RNase_P_Rpp40"/>
</dbReference>
<dbReference type="PANTHER" id="PTHR15396:SF1">
    <property type="entry name" value="RIBONUCLEASE P PROTEIN SUBUNIT P40"/>
    <property type="match status" value="1"/>
</dbReference>
<dbReference type="Pfam" id="PF08584">
    <property type="entry name" value="Ribonuc_P_40"/>
    <property type="match status" value="1"/>
</dbReference>
<dbReference type="GO" id="GO:0000447">
    <property type="term" value="P:endonucleolytic cleavage in ITS1 to separate SSU-rRNA from 5.8S rRNA and LSU-rRNA from tricistronic rRNA transcript (SSU-rRNA, 5.8S rRNA, LSU-rRNA)"/>
    <property type="evidence" value="ECO:0007669"/>
    <property type="project" value="TreeGrafter"/>
</dbReference>
<evidence type="ECO:0000313" key="1">
    <source>
        <dbReference type="EMBL" id="JAS67657.1"/>
    </source>
</evidence>
<dbReference type="AlphaFoldDB" id="A0A1B6GZ19"/>
<gene>
    <name evidence="1" type="ORF">g.14008</name>
</gene>
<organism evidence="1">
    <name type="scientific">Cuerna arida</name>
    <dbReference type="NCBI Taxonomy" id="1464854"/>
    <lineage>
        <taxon>Eukaryota</taxon>
        <taxon>Metazoa</taxon>
        <taxon>Ecdysozoa</taxon>
        <taxon>Arthropoda</taxon>
        <taxon>Hexapoda</taxon>
        <taxon>Insecta</taxon>
        <taxon>Pterygota</taxon>
        <taxon>Neoptera</taxon>
        <taxon>Paraneoptera</taxon>
        <taxon>Hemiptera</taxon>
        <taxon>Auchenorrhyncha</taxon>
        <taxon>Membracoidea</taxon>
        <taxon>Cicadellidae</taxon>
        <taxon>Cicadellinae</taxon>
        <taxon>Proconiini</taxon>
        <taxon>Cuerna</taxon>
    </lineage>
</organism>
<reference evidence="1" key="1">
    <citation type="submission" date="2015-11" db="EMBL/GenBank/DDBJ databases">
        <title>De novo transcriptome assembly of four potential Pierce s Disease insect vectors from Arizona vineyards.</title>
        <authorList>
            <person name="Tassone E.E."/>
        </authorList>
    </citation>
    <scope>NUCLEOTIDE SEQUENCE</scope>
</reference>
<dbReference type="EMBL" id="GECZ01002112">
    <property type="protein sequence ID" value="JAS67657.1"/>
    <property type="molecule type" value="Transcribed_RNA"/>
</dbReference>
<dbReference type="PANTHER" id="PTHR15396">
    <property type="entry name" value="RIBONUCLEASE P PROTEIN SUBUNIT P40"/>
    <property type="match status" value="1"/>
</dbReference>
<dbReference type="GO" id="GO:0001682">
    <property type="term" value="P:tRNA 5'-leader removal"/>
    <property type="evidence" value="ECO:0007669"/>
    <property type="project" value="InterPro"/>
</dbReference>
<proteinExistence type="predicted"/>
<sequence length="363" mass="41270">MLSPEIWNFKPPKHNHVVLKGSSETCGKFKKIIDDHYFNHSVTVILPDTVLVPEELNTVLTKDSEYYKVDQLPVHRFLDKKFIDFFVKSGRLFALSVGTQLDTDDCAAVTPCGHLILNLRKETYNTLGLQGEQSRFSTERYVVKIDLKNPSFTPGKKNYEWVVKCLSHHLDLQMDFLVSWEPPDATAEGLVCPSSVAAHLSKLGYNISGCSPQEWSSRRYGVKLPDWNSLEHDELLEWLGAVAVGVDMSREDAEGLYLSSYRGSNEAKGECQVAVLNYSGFFTPTRICRLYNVFSEYVKKRKDLPYAAMHVQGFSDSPVSWLLQEHVYRADGHNQYTLVLRSDLSYLLFTTVVSPKKIKIKIS</sequence>
<name>A0A1B6GZ19_9HEMI</name>
<dbReference type="GO" id="GO:0000172">
    <property type="term" value="C:ribonuclease MRP complex"/>
    <property type="evidence" value="ECO:0007669"/>
    <property type="project" value="TreeGrafter"/>
</dbReference>
<dbReference type="GO" id="GO:0000171">
    <property type="term" value="F:ribonuclease MRP activity"/>
    <property type="evidence" value="ECO:0007669"/>
    <property type="project" value="TreeGrafter"/>
</dbReference>
<protein>
    <submittedName>
        <fullName evidence="1">Uncharacterized protein</fullName>
    </submittedName>
</protein>
<dbReference type="GO" id="GO:0004526">
    <property type="term" value="F:ribonuclease P activity"/>
    <property type="evidence" value="ECO:0007669"/>
    <property type="project" value="TreeGrafter"/>
</dbReference>
<accession>A0A1B6GZ19</accession>